<reference evidence="2" key="1">
    <citation type="submission" date="2023-01" db="EMBL/GenBank/DDBJ databases">
        <title>Vibrio sp. CB1-14 genome sequencing.</title>
        <authorList>
            <person name="Otstavnykh N."/>
            <person name="Isaeva M."/>
            <person name="Meleshko D."/>
        </authorList>
    </citation>
    <scope>NUCLEOTIDE SEQUENCE</scope>
    <source>
        <strain evidence="2">CB1-14</strain>
    </source>
</reference>
<name>A0AAU8BME3_9VIBR</name>
<dbReference type="Pfam" id="PF01636">
    <property type="entry name" value="APH"/>
    <property type="match status" value="1"/>
</dbReference>
<evidence type="ECO:0000313" key="2">
    <source>
        <dbReference type="EMBL" id="XCD17509.1"/>
    </source>
</evidence>
<dbReference type="KEGG" id="vck:PG915_09435"/>
<dbReference type="SUPFAM" id="SSF56112">
    <property type="entry name" value="Protein kinase-like (PK-like)"/>
    <property type="match status" value="1"/>
</dbReference>
<feature type="domain" description="Aminoglycoside phosphotransferase" evidence="1">
    <location>
        <begin position="109"/>
        <end position="171"/>
    </location>
</feature>
<dbReference type="AlphaFoldDB" id="A0AAU8BME3"/>
<dbReference type="InterPro" id="IPR011009">
    <property type="entry name" value="Kinase-like_dom_sf"/>
</dbReference>
<dbReference type="EMBL" id="CP115920">
    <property type="protein sequence ID" value="XCD17509.1"/>
    <property type="molecule type" value="Genomic_DNA"/>
</dbReference>
<protein>
    <submittedName>
        <fullName evidence="2">Phosphotransferase</fullName>
    </submittedName>
</protein>
<dbReference type="InterPro" id="IPR002575">
    <property type="entry name" value="Aminoglycoside_PTrfase"/>
</dbReference>
<dbReference type="Gene3D" id="3.90.1200.10">
    <property type="match status" value="1"/>
</dbReference>
<gene>
    <name evidence="2" type="ORF">PG915_09435</name>
</gene>
<accession>A0AAU8BME3</accession>
<proteinExistence type="predicted"/>
<sequence length="260" mass="28588">MEELSGGRGAAIYRKEDKVLRPAGPWSPAVHTLLNHLERVGFSAAPKSFGFDENGNEILSFVPGETTNFPLEGDIALSDALASAAQLLRAYHDASSSLVETADVSTMRWMLPTIEPIEVICHGDFAPYNVALNGPSVVGVFDFDTAHPGSRIWDIAYAVYTWAPFKTHSDDAFGDLQIQMQRAKLFCDAYSLGVELRLCLVEVMVNRIQALVDFMHTQANQGNQAFLENINDGHHLAYLSDIAYLKENENTIAKTLVADV</sequence>
<organism evidence="2">
    <name type="scientific">Vibrio chaetopteri</name>
    <dbReference type="NCBI Taxonomy" id="3016528"/>
    <lineage>
        <taxon>Bacteria</taxon>
        <taxon>Pseudomonadati</taxon>
        <taxon>Pseudomonadota</taxon>
        <taxon>Gammaproteobacteria</taxon>
        <taxon>Vibrionales</taxon>
        <taxon>Vibrionaceae</taxon>
        <taxon>Vibrio</taxon>
    </lineage>
</organism>
<evidence type="ECO:0000259" key="1">
    <source>
        <dbReference type="Pfam" id="PF01636"/>
    </source>
</evidence>
<dbReference type="RefSeq" id="WP_353498698.1">
    <property type="nucleotide sequence ID" value="NZ_CP115920.1"/>
</dbReference>